<name>A0AAW2XAK7_9LAMI</name>
<dbReference type="GO" id="GO:0005737">
    <property type="term" value="C:cytoplasm"/>
    <property type="evidence" value="ECO:0007669"/>
    <property type="project" value="TreeGrafter"/>
</dbReference>
<evidence type="ECO:0000256" key="1">
    <source>
        <dbReference type="SAM" id="MobiDB-lite"/>
    </source>
</evidence>
<dbReference type="AlphaFoldDB" id="A0AAW2XAK7"/>
<evidence type="ECO:0000313" key="2">
    <source>
        <dbReference type="EMBL" id="KAL0451012.1"/>
    </source>
</evidence>
<dbReference type="GO" id="GO:0005096">
    <property type="term" value="F:GTPase activator activity"/>
    <property type="evidence" value="ECO:0007669"/>
    <property type="project" value="TreeGrafter"/>
</dbReference>
<dbReference type="EMBL" id="JACGWN010000005">
    <property type="protein sequence ID" value="KAL0451012.1"/>
    <property type="molecule type" value="Genomic_DNA"/>
</dbReference>
<reference evidence="2" key="1">
    <citation type="submission" date="2020-06" db="EMBL/GenBank/DDBJ databases">
        <authorList>
            <person name="Li T."/>
            <person name="Hu X."/>
            <person name="Zhang T."/>
            <person name="Song X."/>
            <person name="Zhang H."/>
            <person name="Dai N."/>
            <person name="Sheng W."/>
            <person name="Hou X."/>
            <person name="Wei L."/>
        </authorList>
    </citation>
    <scope>NUCLEOTIDE SEQUENCE</scope>
    <source>
        <strain evidence="2">KEN1</strain>
        <tissue evidence="2">Leaf</tissue>
    </source>
</reference>
<dbReference type="PANTHER" id="PTHR10241:SF25">
    <property type="entry name" value="TOMOSYN, ISOFORM C"/>
    <property type="match status" value="1"/>
</dbReference>
<feature type="region of interest" description="Disordered" evidence="1">
    <location>
        <begin position="332"/>
        <end position="366"/>
    </location>
</feature>
<accession>A0AAW2XAK7</accession>
<feature type="compositionally biased region" description="Low complexity" evidence="1">
    <location>
        <begin position="357"/>
        <end position="366"/>
    </location>
</feature>
<feature type="compositionally biased region" description="Basic and acidic residues" evidence="1">
    <location>
        <begin position="332"/>
        <end position="343"/>
    </location>
</feature>
<dbReference type="GO" id="GO:0005886">
    <property type="term" value="C:plasma membrane"/>
    <property type="evidence" value="ECO:0007669"/>
    <property type="project" value="TreeGrafter"/>
</dbReference>
<feature type="compositionally biased region" description="Polar residues" evidence="1">
    <location>
        <begin position="32"/>
        <end position="41"/>
    </location>
</feature>
<dbReference type="PANTHER" id="PTHR10241">
    <property type="entry name" value="LETHAL 2 GIANT LARVAE PROTEIN"/>
    <property type="match status" value="1"/>
</dbReference>
<feature type="region of interest" description="Disordered" evidence="1">
    <location>
        <begin position="15"/>
        <end position="48"/>
    </location>
</feature>
<protein>
    <submittedName>
        <fullName evidence="2">Uncharacterized protein</fullName>
    </submittedName>
</protein>
<sequence>MNVLDYTSESQAATVRSVDDKQLSKDGESKNELSQSGTQGSEKCETEEHSLDKIPSAQSLKESFILLCCNDSLRIYPVKSVVQGESKSIYEVKLSKHCCWTTIFKKDDKVCGLVVFYQTGAFEIRWNFKANMERMISSTENGHIVLANGAEVAFISLLVGENDFRIPESLPNLHDEVLAAAANAAISVSSDPKRKQGGNLGILGGIVKGFRGQRFDKPTYHDSNSNSNFDRLEGIFMKDPFPESSTTTDEQGAAELTIDDIVIDEPVPLVSTSSHEVNNRDKGAEYSVLIYLEFVTWTSLRVSGDIPFNLQMRKVNEKNCLMMVLTLSRDLEHGKKSSPHTEKLGMPPPLLDKQETSFSSAKKSLSESVDELKTYGMELKTLHL</sequence>
<dbReference type="GO" id="GO:0045159">
    <property type="term" value="F:myosin II binding"/>
    <property type="evidence" value="ECO:0007669"/>
    <property type="project" value="TreeGrafter"/>
</dbReference>
<dbReference type="GO" id="GO:0006893">
    <property type="term" value="P:Golgi to plasma membrane transport"/>
    <property type="evidence" value="ECO:0007669"/>
    <property type="project" value="TreeGrafter"/>
</dbReference>
<dbReference type="GO" id="GO:0019905">
    <property type="term" value="F:syntaxin binding"/>
    <property type="evidence" value="ECO:0007669"/>
    <property type="project" value="TreeGrafter"/>
</dbReference>
<organism evidence="2">
    <name type="scientific">Sesamum latifolium</name>
    <dbReference type="NCBI Taxonomy" id="2727402"/>
    <lineage>
        <taxon>Eukaryota</taxon>
        <taxon>Viridiplantae</taxon>
        <taxon>Streptophyta</taxon>
        <taxon>Embryophyta</taxon>
        <taxon>Tracheophyta</taxon>
        <taxon>Spermatophyta</taxon>
        <taxon>Magnoliopsida</taxon>
        <taxon>eudicotyledons</taxon>
        <taxon>Gunneridae</taxon>
        <taxon>Pentapetalae</taxon>
        <taxon>asterids</taxon>
        <taxon>lamiids</taxon>
        <taxon>Lamiales</taxon>
        <taxon>Pedaliaceae</taxon>
        <taxon>Sesamum</taxon>
    </lineage>
</organism>
<reference evidence="2" key="2">
    <citation type="journal article" date="2024" name="Plant">
        <title>Genomic evolution and insights into agronomic trait innovations of Sesamum species.</title>
        <authorList>
            <person name="Miao H."/>
            <person name="Wang L."/>
            <person name="Qu L."/>
            <person name="Liu H."/>
            <person name="Sun Y."/>
            <person name="Le M."/>
            <person name="Wang Q."/>
            <person name="Wei S."/>
            <person name="Zheng Y."/>
            <person name="Lin W."/>
            <person name="Duan Y."/>
            <person name="Cao H."/>
            <person name="Xiong S."/>
            <person name="Wang X."/>
            <person name="Wei L."/>
            <person name="Li C."/>
            <person name="Ma Q."/>
            <person name="Ju M."/>
            <person name="Zhao R."/>
            <person name="Li G."/>
            <person name="Mu C."/>
            <person name="Tian Q."/>
            <person name="Mei H."/>
            <person name="Zhang T."/>
            <person name="Gao T."/>
            <person name="Zhang H."/>
        </authorList>
    </citation>
    <scope>NUCLEOTIDE SEQUENCE</scope>
    <source>
        <strain evidence="2">KEN1</strain>
    </source>
</reference>
<proteinExistence type="predicted"/>
<gene>
    <name evidence="2" type="ORF">Slati_1657600</name>
</gene>
<dbReference type="GO" id="GO:0006887">
    <property type="term" value="P:exocytosis"/>
    <property type="evidence" value="ECO:0007669"/>
    <property type="project" value="TreeGrafter"/>
</dbReference>
<comment type="caution">
    <text evidence="2">The sequence shown here is derived from an EMBL/GenBank/DDBJ whole genome shotgun (WGS) entry which is preliminary data.</text>
</comment>
<feature type="compositionally biased region" description="Basic and acidic residues" evidence="1">
    <location>
        <begin position="17"/>
        <end position="31"/>
    </location>
</feature>